<dbReference type="InterPro" id="IPR021275">
    <property type="entry name" value="DUF2854"/>
</dbReference>
<keyword evidence="1" id="KW-1133">Transmembrane helix</keyword>
<dbReference type="AlphaFoldDB" id="A0A8J6XMY0"/>
<feature type="transmembrane region" description="Helical" evidence="1">
    <location>
        <begin position="7"/>
        <end position="27"/>
    </location>
</feature>
<keyword evidence="3" id="KW-1185">Reference proteome</keyword>
<dbReference type="PANTHER" id="PTHR35551:SF1">
    <property type="entry name" value="ACCLIMATION OF PHOTOSYNTHESIS TO ENVIRONMENT"/>
    <property type="match status" value="1"/>
</dbReference>
<keyword evidence="1" id="KW-0812">Transmembrane</keyword>
<protein>
    <submittedName>
        <fullName evidence="2">DUF2854 domain-containing protein</fullName>
    </submittedName>
</protein>
<keyword evidence="1" id="KW-0472">Membrane</keyword>
<dbReference type="RefSeq" id="WP_190832425.1">
    <property type="nucleotide sequence ID" value="NZ_CAWPPI010000072.1"/>
</dbReference>
<accession>A0A8J6XMY0</accession>
<comment type="caution">
    <text evidence="2">The sequence shown here is derived from an EMBL/GenBank/DDBJ whole genome shotgun (WGS) entry which is preliminary data.</text>
</comment>
<gene>
    <name evidence="2" type="ORF">ICL16_23140</name>
</gene>
<sequence length="184" mass="20028">MLRKISLGTLGLTIGSILTIIGFVAYAGNNATLNLAGFFYGIPLLLGGLALKASELKPVPFTQPTTPAVLALQKQQATSTQNQIRQDITRYRYGQDAHLDSTLSFLGLGAMEEEQPVLTGLRETEVNGAYALILEFDSPQVAIDEWQNKLEKMTKYFGPGVEVTVTQKEPNQIELALITTPKST</sequence>
<name>A0A8J6XMY0_9CYAN</name>
<organism evidence="2 3">
    <name type="scientific">Iningainema tapete BLCC-T55</name>
    <dbReference type="NCBI Taxonomy" id="2748662"/>
    <lineage>
        <taxon>Bacteria</taxon>
        <taxon>Bacillati</taxon>
        <taxon>Cyanobacteriota</taxon>
        <taxon>Cyanophyceae</taxon>
        <taxon>Nostocales</taxon>
        <taxon>Scytonemataceae</taxon>
        <taxon>Iningainema tapete</taxon>
    </lineage>
</organism>
<evidence type="ECO:0000313" key="3">
    <source>
        <dbReference type="Proteomes" id="UP000629098"/>
    </source>
</evidence>
<evidence type="ECO:0000256" key="1">
    <source>
        <dbReference type="SAM" id="Phobius"/>
    </source>
</evidence>
<dbReference type="Pfam" id="PF11016">
    <property type="entry name" value="DUF2854"/>
    <property type="match status" value="1"/>
</dbReference>
<reference evidence="2" key="1">
    <citation type="submission" date="2020-09" db="EMBL/GenBank/DDBJ databases">
        <title>Iningainema tapete sp. nov. (Scytonemataceae, Cyanobacteria) from greenhouses in central Florida (USA) produces two types of nodularin with biosynthetic potential for microcystin-LR and anabaenopeptins.</title>
        <authorList>
            <person name="Berthold D.E."/>
            <person name="Lefler F.W."/>
            <person name="Huang I.-S."/>
            <person name="Abdulla H."/>
            <person name="Zimba P.V."/>
            <person name="Laughinghouse H.D. IV."/>
        </authorList>
    </citation>
    <scope>NUCLEOTIDE SEQUENCE</scope>
    <source>
        <strain evidence="2">BLCCT55</strain>
    </source>
</reference>
<dbReference type="Proteomes" id="UP000629098">
    <property type="component" value="Unassembled WGS sequence"/>
</dbReference>
<dbReference type="EMBL" id="JACXAE010000072">
    <property type="protein sequence ID" value="MBD2774880.1"/>
    <property type="molecule type" value="Genomic_DNA"/>
</dbReference>
<dbReference type="PANTHER" id="PTHR35551">
    <property type="match status" value="1"/>
</dbReference>
<feature type="transmembrane region" description="Helical" evidence="1">
    <location>
        <begin position="33"/>
        <end position="51"/>
    </location>
</feature>
<evidence type="ECO:0000313" key="2">
    <source>
        <dbReference type="EMBL" id="MBD2774880.1"/>
    </source>
</evidence>
<proteinExistence type="predicted"/>